<evidence type="ECO:0000313" key="6">
    <source>
        <dbReference type="EMBL" id="VAW99497.1"/>
    </source>
</evidence>
<dbReference type="PROSITE" id="PS51918">
    <property type="entry name" value="RADICAL_SAM"/>
    <property type="match status" value="1"/>
</dbReference>
<sequence>MNDLYLIAVNLTRRCNLRCEHCYLDADTLKNGNAEELSSEDVCHLLDEIAQRSTETMVVLTGGEPLLRRDLEALLEHGSKLGLFMVVGSNGVLLKDKRVQSLKAAGAMGIGISLDSLDPEQHNQFRGSPKAWQKTLAGMESCRHHGLAFQIHFSVTEANAHEVQAMIDFARASGAWVLNFFFLVCTGRGESMTDISPARYEQVLNQILQAQEQSQDLIIRARCAPHFQRIAYQRNPDSFLTRAEGYDGSSCIAGTHYCRITPEGGVTACPYIEEEVGNLREDSFNHIWDASPALRRLRAPALQGKCGQCEYQALCGGCRARALAIEGDLMSADPWCSYLPQNGTVIAPWREQSNEMQWSSEALQRLSHVPGFLRKMIKKRAETYVREQHESLVTQKHLDILVKRRFGTAGPPGKPATTNVTYLDSRTKISDGQS</sequence>
<dbReference type="InterPro" id="IPR013785">
    <property type="entry name" value="Aldolase_TIM"/>
</dbReference>
<dbReference type="CDD" id="cd01335">
    <property type="entry name" value="Radical_SAM"/>
    <property type="match status" value="1"/>
</dbReference>
<evidence type="ECO:0000256" key="4">
    <source>
        <dbReference type="ARBA" id="ARBA00023014"/>
    </source>
</evidence>
<protein>
    <submittedName>
        <fullName evidence="6">Radical SAM heme biosynthesis protein AhbD, Fe-coproporphyrin III decarboxylase</fullName>
    </submittedName>
</protein>
<keyword evidence="3" id="KW-0408">Iron</keyword>
<dbReference type="InterPro" id="IPR050377">
    <property type="entry name" value="Radical_SAM_PqqE_MftC-like"/>
</dbReference>
<evidence type="ECO:0000256" key="2">
    <source>
        <dbReference type="ARBA" id="ARBA00022723"/>
    </source>
</evidence>
<reference evidence="6" key="1">
    <citation type="submission" date="2018-06" db="EMBL/GenBank/DDBJ databases">
        <authorList>
            <person name="Zhirakovskaya E."/>
        </authorList>
    </citation>
    <scope>NUCLEOTIDE SEQUENCE</scope>
</reference>
<dbReference type="Gene3D" id="1.10.8.550">
    <property type="entry name" value="Proto-chlorophyllide reductase 57 kD subunit B"/>
    <property type="match status" value="1"/>
</dbReference>
<dbReference type="EMBL" id="UOFR01000067">
    <property type="protein sequence ID" value="VAW99497.1"/>
    <property type="molecule type" value="Genomic_DNA"/>
</dbReference>
<name>A0A3B1AJA8_9ZZZZ</name>
<dbReference type="SMART" id="SM00729">
    <property type="entry name" value="Elp3"/>
    <property type="match status" value="1"/>
</dbReference>
<dbReference type="Gene3D" id="3.20.20.70">
    <property type="entry name" value="Aldolase class I"/>
    <property type="match status" value="1"/>
</dbReference>
<evidence type="ECO:0000256" key="1">
    <source>
        <dbReference type="ARBA" id="ARBA00022691"/>
    </source>
</evidence>
<dbReference type="InterPro" id="IPR007197">
    <property type="entry name" value="rSAM"/>
</dbReference>
<dbReference type="PANTHER" id="PTHR11228">
    <property type="entry name" value="RADICAL SAM DOMAIN PROTEIN"/>
    <property type="match status" value="1"/>
</dbReference>
<dbReference type="GO" id="GO:0046872">
    <property type="term" value="F:metal ion binding"/>
    <property type="evidence" value="ECO:0007669"/>
    <property type="project" value="UniProtKB-KW"/>
</dbReference>
<dbReference type="GO" id="GO:0051536">
    <property type="term" value="F:iron-sulfur cluster binding"/>
    <property type="evidence" value="ECO:0007669"/>
    <property type="project" value="UniProtKB-KW"/>
</dbReference>
<evidence type="ECO:0000256" key="3">
    <source>
        <dbReference type="ARBA" id="ARBA00023004"/>
    </source>
</evidence>
<dbReference type="InterPro" id="IPR042298">
    <property type="entry name" value="P-CP_red_C"/>
</dbReference>
<dbReference type="SFLD" id="SFLDS00029">
    <property type="entry name" value="Radical_SAM"/>
    <property type="match status" value="1"/>
</dbReference>
<dbReference type="PANTHER" id="PTHR11228:SF7">
    <property type="entry name" value="PQQA PEPTIDE CYCLASE"/>
    <property type="match status" value="1"/>
</dbReference>
<dbReference type="InterPro" id="IPR023885">
    <property type="entry name" value="4Fe4S-binding_SPASM_dom"/>
</dbReference>
<dbReference type="NCBIfam" id="TIGR04085">
    <property type="entry name" value="rSAM_more_4Fe4S"/>
    <property type="match status" value="1"/>
</dbReference>
<dbReference type="GO" id="GO:0016491">
    <property type="term" value="F:oxidoreductase activity"/>
    <property type="evidence" value="ECO:0007669"/>
    <property type="project" value="InterPro"/>
</dbReference>
<dbReference type="Pfam" id="PF08369">
    <property type="entry name" value="PCP_red"/>
    <property type="match status" value="1"/>
</dbReference>
<dbReference type="GO" id="GO:0015995">
    <property type="term" value="P:chlorophyll biosynthetic process"/>
    <property type="evidence" value="ECO:0007669"/>
    <property type="project" value="InterPro"/>
</dbReference>
<keyword evidence="1" id="KW-0949">S-adenosyl-L-methionine</keyword>
<dbReference type="GO" id="GO:0015979">
    <property type="term" value="P:photosynthesis"/>
    <property type="evidence" value="ECO:0007669"/>
    <property type="project" value="InterPro"/>
</dbReference>
<accession>A0A3B1AJA8</accession>
<keyword evidence="4" id="KW-0411">Iron-sulfur</keyword>
<dbReference type="InterPro" id="IPR006638">
    <property type="entry name" value="Elp3/MiaA/NifB-like_rSAM"/>
</dbReference>
<dbReference type="InterPro" id="IPR058240">
    <property type="entry name" value="rSAM_sf"/>
</dbReference>
<dbReference type="SFLD" id="SFLDG01386">
    <property type="entry name" value="main_SPASM_domain-containing"/>
    <property type="match status" value="1"/>
</dbReference>
<dbReference type="Pfam" id="PF04055">
    <property type="entry name" value="Radical_SAM"/>
    <property type="match status" value="1"/>
</dbReference>
<organism evidence="6">
    <name type="scientific">hydrothermal vent metagenome</name>
    <dbReference type="NCBI Taxonomy" id="652676"/>
    <lineage>
        <taxon>unclassified sequences</taxon>
        <taxon>metagenomes</taxon>
        <taxon>ecological metagenomes</taxon>
    </lineage>
</organism>
<keyword evidence="2" id="KW-0479">Metal-binding</keyword>
<proteinExistence type="predicted"/>
<dbReference type="SUPFAM" id="SSF102114">
    <property type="entry name" value="Radical SAM enzymes"/>
    <property type="match status" value="1"/>
</dbReference>
<dbReference type="AlphaFoldDB" id="A0A3B1AJA8"/>
<dbReference type="InterPro" id="IPR013580">
    <property type="entry name" value="LI-POR_suB-like_C"/>
</dbReference>
<evidence type="ECO:0000259" key="5">
    <source>
        <dbReference type="PROSITE" id="PS51918"/>
    </source>
</evidence>
<gene>
    <name evidence="6" type="ORF">MNBD_GAMMA21-1950</name>
</gene>
<dbReference type="Pfam" id="PF13186">
    <property type="entry name" value="SPASM"/>
    <property type="match status" value="1"/>
</dbReference>
<feature type="domain" description="Radical SAM core" evidence="5">
    <location>
        <begin position="1"/>
        <end position="213"/>
    </location>
</feature>
<dbReference type="SFLD" id="SFLDG01067">
    <property type="entry name" value="SPASM/twitch_domain_containing"/>
    <property type="match status" value="1"/>
</dbReference>
<dbReference type="CDD" id="cd21123">
    <property type="entry name" value="SPASM_MftC-like"/>
    <property type="match status" value="1"/>
</dbReference>